<keyword evidence="2" id="KW-1185">Reference proteome</keyword>
<reference evidence="1" key="1">
    <citation type="submission" date="2024-04" db="UniProtKB">
        <authorList>
            <consortium name="EnsemblMetazoa"/>
        </authorList>
    </citation>
    <scope>IDENTIFICATION</scope>
    <source>
        <strain evidence="1">EBRO</strain>
    </source>
</reference>
<evidence type="ECO:0000313" key="1">
    <source>
        <dbReference type="EnsemblMetazoa" id="ENSAATROPP003271"/>
    </source>
</evidence>
<dbReference type="AlphaFoldDB" id="A0AAG5CWK8"/>
<dbReference type="Proteomes" id="UP000075880">
    <property type="component" value="Unassembled WGS sequence"/>
</dbReference>
<evidence type="ECO:0000313" key="2">
    <source>
        <dbReference type="Proteomes" id="UP000075880"/>
    </source>
</evidence>
<proteinExistence type="predicted"/>
<name>A0AAG5CWK8_ANOAO</name>
<organism evidence="1 2">
    <name type="scientific">Anopheles atroparvus</name>
    <name type="common">European mosquito</name>
    <dbReference type="NCBI Taxonomy" id="41427"/>
    <lineage>
        <taxon>Eukaryota</taxon>
        <taxon>Metazoa</taxon>
        <taxon>Ecdysozoa</taxon>
        <taxon>Arthropoda</taxon>
        <taxon>Hexapoda</taxon>
        <taxon>Insecta</taxon>
        <taxon>Pterygota</taxon>
        <taxon>Neoptera</taxon>
        <taxon>Endopterygota</taxon>
        <taxon>Diptera</taxon>
        <taxon>Nematocera</taxon>
        <taxon>Culicoidea</taxon>
        <taxon>Culicidae</taxon>
        <taxon>Anophelinae</taxon>
        <taxon>Anopheles</taxon>
    </lineage>
</organism>
<protein>
    <submittedName>
        <fullName evidence="1">Uncharacterized protein</fullName>
    </submittedName>
</protein>
<sequence length="74" mass="8308">MLLGSETLSFSIKSLPGEHHLAKRLQSSNTEYSSIAQNMQDEFRRQATDENGKCLPERTLAAVEHAVRFSSFLP</sequence>
<accession>A0AAG5CWK8</accession>
<dbReference type="EnsemblMetazoa" id="ENSAATROPT003408">
    <property type="protein sequence ID" value="ENSAATROPP003271"/>
    <property type="gene ID" value="ENSAATROPG002704"/>
</dbReference>